<dbReference type="PANTHER" id="PTHR46182:SF2">
    <property type="entry name" value="FI19480P1"/>
    <property type="match status" value="1"/>
</dbReference>
<name>A0ABP8FZ13_9BACT</name>
<dbReference type="Proteomes" id="UP001501844">
    <property type="component" value="Unassembled WGS sequence"/>
</dbReference>
<feature type="region of interest" description="Disordered" evidence="1">
    <location>
        <begin position="39"/>
        <end position="58"/>
    </location>
</feature>
<protein>
    <recommendedName>
        <fullName evidence="4">PKD domain-containing protein</fullName>
    </recommendedName>
</protein>
<dbReference type="SUPFAM" id="SSF49299">
    <property type="entry name" value="PKD domain"/>
    <property type="match status" value="1"/>
</dbReference>
<proteinExistence type="predicted"/>
<dbReference type="EMBL" id="BAABGX010000003">
    <property type="protein sequence ID" value="GAA4313920.1"/>
    <property type="molecule type" value="Genomic_DNA"/>
</dbReference>
<dbReference type="InterPro" id="IPR029865">
    <property type="entry name" value="KIAA0319-like"/>
</dbReference>
<evidence type="ECO:0000313" key="3">
    <source>
        <dbReference type="Proteomes" id="UP001501844"/>
    </source>
</evidence>
<dbReference type="InterPro" id="IPR013783">
    <property type="entry name" value="Ig-like_fold"/>
</dbReference>
<dbReference type="Gene3D" id="2.60.40.10">
    <property type="entry name" value="Immunoglobulins"/>
    <property type="match status" value="1"/>
</dbReference>
<evidence type="ECO:0000256" key="1">
    <source>
        <dbReference type="SAM" id="MobiDB-lite"/>
    </source>
</evidence>
<dbReference type="PANTHER" id="PTHR46182">
    <property type="entry name" value="FI19480P1"/>
    <property type="match status" value="1"/>
</dbReference>
<keyword evidence="3" id="KW-1185">Reference proteome</keyword>
<evidence type="ECO:0008006" key="4">
    <source>
        <dbReference type="Google" id="ProtNLM"/>
    </source>
</evidence>
<organism evidence="2 3">
    <name type="scientific">Nibribacter koreensis</name>
    <dbReference type="NCBI Taxonomy" id="1084519"/>
    <lineage>
        <taxon>Bacteria</taxon>
        <taxon>Pseudomonadati</taxon>
        <taxon>Bacteroidota</taxon>
        <taxon>Cytophagia</taxon>
        <taxon>Cytophagales</taxon>
        <taxon>Hymenobacteraceae</taxon>
        <taxon>Nibribacter</taxon>
    </lineage>
</organism>
<reference evidence="3" key="1">
    <citation type="journal article" date="2019" name="Int. J. Syst. Evol. Microbiol.">
        <title>The Global Catalogue of Microorganisms (GCM) 10K type strain sequencing project: providing services to taxonomists for standard genome sequencing and annotation.</title>
        <authorList>
            <consortium name="The Broad Institute Genomics Platform"/>
            <consortium name="The Broad Institute Genome Sequencing Center for Infectious Disease"/>
            <person name="Wu L."/>
            <person name="Ma J."/>
        </authorList>
    </citation>
    <scope>NUCLEOTIDE SEQUENCE [LARGE SCALE GENOMIC DNA]</scope>
    <source>
        <strain evidence="3">JCM 17917</strain>
    </source>
</reference>
<evidence type="ECO:0000313" key="2">
    <source>
        <dbReference type="EMBL" id="GAA4313920.1"/>
    </source>
</evidence>
<dbReference type="Pfam" id="PF22352">
    <property type="entry name" value="K319L-like_PKD"/>
    <property type="match status" value="1"/>
</dbReference>
<accession>A0ABP8FZ13</accession>
<gene>
    <name evidence="2" type="ORF">GCM10023183_33900</name>
</gene>
<comment type="caution">
    <text evidence="2">The sequence shown here is derived from an EMBL/GenBank/DDBJ whole genome shotgun (WGS) entry which is preliminary data.</text>
</comment>
<dbReference type="InterPro" id="IPR035986">
    <property type="entry name" value="PKD_dom_sf"/>
</dbReference>
<sequence length="246" mass="27815">MSFLNALKLKDMYKKYPPFMCMVLALSWLFASCQDEDTVDPAPSTTAPQPRTPVAPTARAGNDTTLFIPFISLKITGEASTDPDKNITFYAWKQLTGPTKIEVYNSQSMPTFYTDLPKVGSYEFELTVTDADKLSSKDTVKITVAMPPCKGPNKEVVLKNLVWTQPFLTVIEIPNPHAFLPPNSYIKDIYIKRDFSNNWELVSPISYNPFDYGSIHLWEYGNKTLLIHTGPYESTDTPDVKIEYCQ</sequence>